<sequence>MATESVQFNSETPTPEVSLHVLGGEQYLVNLEGEEYYENQISNSEETMFMHEEMQENHMLNIHSWTSTSQEKEQLKNQGQAWKQGVWNKEETEQLKQNILDYCDANLKSLETYSIKDPCEIIFESGKEKRKNFYKTIARGINRPLFAVYRRVVRMYDSKNHIGKYSTEELKKLRELRKEYGNDWQKIGLAMGRSAASIKDRCRHLKEDCNAGPWVVEEEDLLFEAVFAFTQCLPGENPVAGIPWIQVAHRVGSRSERQCRKKWLSYCSMKRAGAVEWNDEDEIHLINRLTELDSDKDIAWADLTQSWPRSSVRSHQWLRAKWKRLKNLVKGSDSLSLKEICSQLNMRHNRVGTSMINEENYQSSIARASGVLSVIEIVPAASINAPIGVNFSVGLGQPSVVLNSPCVTNIPMYLCTPNTAEDCSNILSRTERHDIEFANNLRQIAGTGNDSVAVVHMDLDGGEEPAVTTDVMFSVLSARTEARWDSWTRAITSLNIPTQPSTLISAKAMIKERVLDGKVDSARLAKICDGVHHAFKNN</sequence>
<dbReference type="Pfam" id="PF13921">
    <property type="entry name" value="Myb_DNA-bind_6"/>
    <property type="match status" value="1"/>
</dbReference>
<gene>
    <name evidence="5" type="ORF">OUZ56_031078</name>
</gene>
<accession>A0ABQ9ZU21</accession>
<dbReference type="InterPro" id="IPR001005">
    <property type="entry name" value="SANT/Myb"/>
</dbReference>
<dbReference type="InterPro" id="IPR009057">
    <property type="entry name" value="Homeodomain-like_sf"/>
</dbReference>
<feature type="domain" description="Myb-like" evidence="4">
    <location>
        <begin position="206"/>
        <end position="267"/>
    </location>
</feature>
<comment type="subcellular location">
    <subcellularLocation>
        <location evidence="1">Nucleus</location>
    </subcellularLocation>
</comment>
<reference evidence="5 6" key="1">
    <citation type="journal article" date="2023" name="Nucleic Acids Res.">
        <title>The hologenome of Daphnia magna reveals possible DNA methylation and microbiome-mediated evolution of the host genome.</title>
        <authorList>
            <person name="Chaturvedi A."/>
            <person name="Li X."/>
            <person name="Dhandapani V."/>
            <person name="Marshall H."/>
            <person name="Kissane S."/>
            <person name="Cuenca-Cambronero M."/>
            <person name="Asole G."/>
            <person name="Calvet F."/>
            <person name="Ruiz-Romero M."/>
            <person name="Marangio P."/>
            <person name="Guigo R."/>
            <person name="Rago D."/>
            <person name="Mirbahai L."/>
            <person name="Eastwood N."/>
            <person name="Colbourne J.K."/>
            <person name="Zhou J."/>
            <person name="Mallon E."/>
            <person name="Orsini L."/>
        </authorList>
    </citation>
    <scope>NUCLEOTIDE SEQUENCE [LARGE SCALE GENOMIC DNA]</scope>
    <source>
        <strain evidence="5">LRV0_1</strain>
    </source>
</reference>
<dbReference type="Gene3D" id="1.10.10.60">
    <property type="entry name" value="Homeodomain-like"/>
    <property type="match status" value="2"/>
</dbReference>
<dbReference type="Proteomes" id="UP001234178">
    <property type="component" value="Unassembled WGS sequence"/>
</dbReference>
<name>A0ABQ9ZU21_9CRUS</name>
<keyword evidence="3" id="KW-0539">Nucleus</keyword>
<dbReference type="PROSITE" id="PS50090">
    <property type="entry name" value="MYB_LIKE"/>
    <property type="match status" value="1"/>
</dbReference>
<keyword evidence="2" id="KW-0238">DNA-binding</keyword>
<evidence type="ECO:0000256" key="3">
    <source>
        <dbReference type="ARBA" id="ARBA00023242"/>
    </source>
</evidence>
<dbReference type="InterPro" id="IPR051651">
    <property type="entry name" value="DMTF1_DNA-bind_reg"/>
</dbReference>
<keyword evidence="6" id="KW-1185">Reference proteome</keyword>
<comment type="caution">
    <text evidence="5">The sequence shown here is derived from an EMBL/GenBank/DDBJ whole genome shotgun (WGS) entry which is preliminary data.</text>
</comment>
<organism evidence="5 6">
    <name type="scientific">Daphnia magna</name>
    <dbReference type="NCBI Taxonomy" id="35525"/>
    <lineage>
        <taxon>Eukaryota</taxon>
        <taxon>Metazoa</taxon>
        <taxon>Ecdysozoa</taxon>
        <taxon>Arthropoda</taxon>
        <taxon>Crustacea</taxon>
        <taxon>Branchiopoda</taxon>
        <taxon>Diplostraca</taxon>
        <taxon>Cladocera</taxon>
        <taxon>Anomopoda</taxon>
        <taxon>Daphniidae</taxon>
        <taxon>Daphnia</taxon>
    </lineage>
</organism>
<evidence type="ECO:0000259" key="4">
    <source>
        <dbReference type="PROSITE" id="PS50090"/>
    </source>
</evidence>
<dbReference type="CDD" id="cd00167">
    <property type="entry name" value="SANT"/>
    <property type="match status" value="2"/>
</dbReference>
<dbReference type="SUPFAM" id="SSF46689">
    <property type="entry name" value="Homeodomain-like"/>
    <property type="match status" value="3"/>
</dbReference>
<proteinExistence type="predicted"/>
<evidence type="ECO:0000313" key="5">
    <source>
        <dbReference type="EMBL" id="KAK4016120.1"/>
    </source>
</evidence>
<evidence type="ECO:0000313" key="6">
    <source>
        <dbReference type="Proteomes" id="UP001234178"/>
    </source>
</evidence>
<dbReference type="SMART" id="SM00717">
    <property type="entry name" value="SANT"/>
    <property type="match status" value="4"/>
</dbReference>
<dbReference type="PANTHER" id="PTHR46380:SF2">
    <property type="entry name" value="CYCLIN-D-BINDING MYB-LIKE TRANSCRIPTION FACTOR 1"/>
    <property type="match status" value="1"/>
</dbReference>
<evidence type="ECO:0000256" key="1">
    <source>
        <dbReference type="ARBA" id="ARBA00004123"/>
    </source>
</evidence>
<dbReference type="PANTHER" id="PTHR46380">
    <property type="entry name" value="CYCLIN-D-BINDING MYB-LIKE TRANSCRIPTION FACTOR 1"/>
    <property type="match status" value="1"/>
</dbReference>
<dbReference type="EMBL" id="JAOYFB010000005">
    <property type="protein sequence ID" value="KAK4016120.1"/>
    <property type="molecule type" value="Genomic_DNA"/>
</dbReference>
<evidence type="ECO:0000256" key="2">
    <source>
        <dbReference type="ARBA" id="ARBA00023125"/>
    </source>
</evidence>
<protein>
    <recommendedName>
        <fullName evidence="4">Myb-like domain-containing protein</fullName>
    </recommendedName>
</protein>